<dbReference type="Proteomes" id="UP001497497">
    <property type="component" value="Unassembled WGS sequence"/>
</dbReference>
<name>A0AAV2HJU9_LYMST</name>
<reference evidence="2 3" key="1">
    <citation type="submission" date="2024-04" db="EMBL/GenBank/DDBJ databases">
        <authorList>
            <consortium name="Genoscope - CEA"/>
            <person name="William W."/>
        </authorList>
    </citation>
    <scope>NUCLEOTIDE SEQUENCE [LARGE SCALE GENOMIC DNA]</scope>
</reference>
<accession>A0AAV2HJU9</accession>
<feature type="compositionally biased region" description="Basic residues" evidence="1">
    <location>
        <begin position="1"/>
        <end position="12"/>
    </location>
</feature>
<feature type="region of interest" description="Disordered" evidence="1">
    <location>
        <begin position="1"/>
        <end position="142"/>
    </location>
</feature>
<feature type="compositionally biased region" description="Basic and acidic residues" evidence="1">
    <location>
        <begin position="115"/>
        <end position="131"/>
    </location>
</feature>
<dbReference type="AlphaFoldDB" id="A0AAV2HJU9"/>
<feature type="compositionally biased region" description="Polar residues" evidence="1">
    <location>
        <begin position="14"/>
        <end position="25"/>
    </location>
</feature>
<keyword evidence="3" id="KW-1185">Reference proteome</keyword>
<dbReference type="EMBL" id="CAXITT010000113">
    <property type="protein sequence ID" value="CAL1532312.1"/>
    <property type="molecule type" value="Genomic_DNA"/>
</dbReference>
<feature type="compositionally biased region" description="Basic and acidic residues" evidence="1">
    <location>
        <begin position="85"/>
        <end position="105"/>
    </location>
</feature>
<feature type="compositionally biased region" description="Polar residues" evidence="1">
    <location>
        <begin position="43"/>
        <end position="59"/>
    </location>
</feature>
<proteinExistence type="predicted"/>
<evidence type="ECO:0000313" key="2">
    <source>
        <dbReference type="EMBL" id="CAL1532312.1"/>
    </source>
</evidence>
<feature type="non-terminal residue" evidence="2">
    <location>
        <position position="142"/>
    </location>
</feature>
<sequence>MQAKQIRSRHFRSSVGTLLNENYGTALSPEATARITHHPTRPSAGTGNGHTAPTRSFNKPATPCGGTPPYNDHNIPDSGLIKRNRSSDGSEERYSRNDSFRDELHSGQLASENSTSHDRLSVRSKRSDVSNDRTSATAHSSR</sequence>
<protein>
    <submittedName>
        <fullName evidence="2">Uncharacterized protein</fullName>
    </submittedName>
</protein>
<feature type="compositionally biased region" description="Polar residues" evidence="1">
    <location>
        <begin position="132"/>
        <end position="142"/>
    </location>
</feature>
<organism evidence="2 3">
    <name type="scientific">Lymnaea stagnalis</name>
    <name type="common">Great pond snail</name>
    <name type="synonym">Helix stagnalis</name>
    <dbReference type="NCBI Taxonomy" id="6523"/>
    <lineage>
        <taxon>Eukaryota</taxon>
        <taxon>Metazoa</taxon>
        <taxon>Spiralia</taxon>
        <taxon>Lophotrochozoa</taxon>
        <taxon>Mollusca</taxon>
        <taxon>Gastropoda</taxon>
        <taxon>Heterobranchia</taxon>
        <taxon>Euthyneura</taxon>
        <taxon>Panpulmonata</taxon>
        <taxon>Hygrophila</taxon>
        <taxon>Lymnaeoidea</taxon>
        <taxon>Lymnaeidae</taxon>
        <taxon>Lymnaea</taxon>
    </lineage>
</organism>
<evidence type="ECO:0000256" key="1">
    <source>
        <dbReference type="SAM" id="MobiDB-lite"/>
    </source>
</evidence>
<gene>
    <name evidence="2" type="ORF">GSLYS_00006391001</name>
</gene>
<comment type="caution">
    <text evidence="2">The sequence shown here is derived from an EMBL/GenBank/DDBJ whole genome shotgun (WGS) entry which is preliminary data.</text>
</comment>
<evidence type="ECO:0000313" key="3">
    <source>
        <dbReference type="Proteomes" id="UP001497497"/>
    </source>
</evidence>